<evidence type="ECO:0000259" key="11">
    <source>
        <dbReference type="PROSITE" id="PS50259"/>
    </source>
</evidence>
<feature type="transmembrane region" description="Helical" evidence="10">
    <location>
        <begin position="452"/>
        <end position="471"/>
    </location>
</feature>
<feature type="transmembrane region" description="Helical" evidence="10">
    <location>
        <begin position="499"/>
        <end position="520"/>
    </location>
</feature>
<feature type="transmembrane region" description="Helical" evidence="10">
    <location>
        <begin position="384"/>
        <end position="405"/>
    </location>
</feature>
<evidence type="ECO:0000256" key="8">
    <source>
        <dbReference type="ARBA" id="ARBA00023224"/>
    </source>
</evidence>
<evidence type="ECO:0000256" key="2">
    <source>
        <dbReference type="ARBA" id="ARBA00022692"/>
    </source>
</evidence>
<dbReference type="AlphaFoldDB" id="A0AAV4D848"/>
<keyword evidence="5 10" id="KW-0472">Membrane</keyword>
<proteinExistence type="predicted"/>
<feature type="transmembrane region" description="Helical" evidence="10">
    <location>
        <begin position="558"/>
        <end position="578"/>
    </location>
</feature>
<protein>
    <submittedName>
        <fullName evidence="12">Gamma-aminobutyric acid type b receptor subunit 2</fullName>
    </submittedName>
</protein>
<dbReference type="InterPro" id="IPR017978">
    <property type="entry name" value="GPCR_3_C"/>
</dbReference>
<feature type="transmembrane region" description="Helical" evidence="10">
    <location>
        <begin position="598"/>
        <end position="615"/>
    </location>
</feature>
<reference evidence="12 13" key="1">
    <citation type="journal article" date="2021" name="Elife">
        <title>Chloroplast acquisition without the gene transfer in kleptoplastic sea slugs, Plakobranchus ocellatus.</title>
        <authorList>
            <person name="Maeda T."/>
            <person name="Takahashi S."/>
            <person name="Yoshida T."/>
            <person name="Shimamura S."/>
            <person name="Takaki Y."/>
            <person name="Nagai Y."/>
            <person name="Toyoda A."/>
            <person name="Suzuki Y."/>
            <person name="Arimoto A."/>
            <person name="Ishii H."/>
            <person name="Satoh N."/>
            <person name="Nishiyama T."/>
            <person name="Hasebe M."/>
            <person name="Maruyama T."/>
            <person name="Minagawa J."/>
            <person name="Obokata J."/>
            <person name="Shigenobu S."/>
        </authorList>
    </citation>
    <scope>NUCLEOTIDE SEQUENCE [LARGE SCALE GENOMIC DNA]</scope>
</reference>
<dbReference type="InterPro" id="IPR002455">
    <property type="entry name" value="GPCR3_GABA-B"/>
</dbReference>
<dbReference type="InterPro" id="IPR028082">
    <property type="entry name" value="Peripla_BP_I"/>
</dbReference>
<feature type="domain" description="G-protein coupled receptors family 3 profile" evidence="11">
    <location>
        <begin position="391"/>
        <end position="646"/>
    </location>
</feature>
<evidence type="ECO:0000256" key="3">
    <source>
        <dbReference type="ARBA" id="ARBA00022989"/>
    </source>
</evidence>
<dbReference type="PRINTS" id="PR01176">
    <property type="entry name" value="GABABRECEPTR"/>
</dbReference>
<dbReference type="InterPro" id="IPR000337">
    <property type="entry name" value="GPCR_3"/>
</dbReference>
<evidence type="ECO:0000256" key="10">
    <source>
        <dbReference type="SAM" id="Phobius"/>
    </source>
</evidence>
<keyword evidence="4" id="KW-0297">G-protein coupled receptor</keyword>
<dbReference type="InterPro" id="IPR001828">
    <property type="entry name" value="ANF_lig-bd_rcpt"/>
</dbReference>
<dbReference type="Proteomes" id="UP000735302">
    <property type="component" value="Unassembled WGS sequence"/>
</dbReference>
<dbReference type="Gene3D" id="3.40.50.2300">
    <property type="match status" value="2"/>
</dbReference>
<dbReference type="CDD" id="cd06366">
    <property type="entry name" value="PBP1_GABAb_receptor"/>
    <property type="match status" value="1"/>
</dbReference>
<dbReference type="PROSITE" id="PS50259">
    <property type="entry name" value="G_PROTEIN_RECEP_F3_4"/>
    <property type="match status" value="1"/>
</dbReference>
<keyword evidence="2 10" id="KW-0812">Transmembrane</keyword>
<feature type="region of interest" description="Disordered" evidence="9">
    <location>
        <begin position="680"/>
        <end position="708"/>
    </location>
</feature>
<dbReference type="PRINTS" id="PR00248">
    <property type="entry name" value="GPCRMGR"/>
</dbReference>
<evidence type="ECO:0000256" key="4">
    <source>
        <dbReference type="ARBA" id="ARBA00023040"/>
    </source>
</evidence>
<dbReference type="SUPFAM" id="SSF53822">
    <property type="entry name" value="Periplasmic binding protein-like I"/>
    <property type="match status" value="1"/>
</dbReference>
<dbReference type="PANTHER" id="PTHR10519:SF20">
    <property type="entry name" value="G-PROTEIN COUPLED RECEPTOR 156-RELATED"/>
    <property type="match status" value="1"/>
</dbReference>
<dbReference type="GO" id="GO:0007214">
    <property type="term" value="P:gamma-aminobutyric acid signaling pathway"/>
    <property type="evidence" value="ECO:0007669"/>
    <property type="project" value="TreeGrafter"/>
</dbReference>
<dbReference type="Pfam" id="PF00003">
    <property type="entry name" value="7tm_3"/>
    <property type="match status" value="1"/>
</dbReference>
<accession>A0AAV4D848</accession>
<dbReference type="PRINTS" id="PR01177">
    <property type="entry name" value="GABAB1RECPTR"/>
</dbReference>
<comment type="caution">
    <text evidence="12">The sequence shown here is derived from an EMBL/GenBank/DDBJ whole genome shotgun (WGS) entry which is preliminary data.</text>
</comment>
<keyword evidence="6 12" id="KW-0675">Receptor</keyword>
<dbReference type="GO" id="GO:0038039">
    <property type="term" value="C:G protein-coupled receptor heterodimeric complex"/>
    <property type="evidence" value="ECO:0007669"/>
    <property type="project" value="TreeGrafter"/>
</dbReference>
<feature type="compositionally biased region" description="Low complexity" evidence="9">
    <location>
        <begin position="684"/>
        <end position="693"/>
    </location>
</feature>
<comment type="subcellular location">
    <subcellularLocation>
        <location evidence="1">Membrane</location>
        <topology evidence="1">Multi-pass membrane protein</topology>
    </subcellularLocation>
</comment>
<sequence length="814" mass="92061">MFIHPQCYEPCGLEAFYHEVYNTSRKSIMVMGGTCSHVTEATAQVAHLWGIPQISYSALSPHLSNQEIFPTFFRVISPEHYLTSARIELLKAYGWNRVHTIYQNKNLFSTLDESMRQELKDAGIEVLTSGQAFTDDPTQNVQDLIKKDARIIFASMYEDKLRQVMCKAYHLTPRPHLWYKRVVWLLPWYIDLHWINRSSDASNCTSDQIKEVAGNYFSVGSSVISEVEDYKAVGGFVPVQFARNYTGQALYEAARDMIPSRFHHLYRDALQQSHDTSLPNEHRAGHAYDCMWAIAVALNNTLNYLKDTSDHRRLEDFEYRNQEFSKLLHQAMVNVTFNALSGPFAFNDKGEKPPVVDIFRYNNSHPPVDGIQTKNRLLEVPCSLLYVFRCLACLGILLSLSLLAFNISNRNHRVIKMSSPHLNNVILLGCILAYCNVLLLAISVHLTTPLCMIRIATIVLSFSLSFGALFAKTWRVYQIFAAGSTLKRLGTKVLRDSRLLAIVLALVLFNSSILVTWSVMSPEKPILVNISETLAGPWTDTRYINQHERCESRLKTQFTWAALSVQGVVILAGTFLAVQTRKVYIPELNDSKRIGMCIYNVVVLCPVGVVVVMATEKKPSVNFVLESTIIILVTTMTQALLFVPKILAYRKHNNLYPRQSEGRLSQISGIFAFIHRNSGRRSTKSTSAGSASSRSREPSWTGREQTSGDHKFCENCIQCSRCQSRLSVVSISSSHFRLQRNSLQVQGGLSLDASALDSHRPYTLEERSTGATRSGLPCSRYQTHHLPGGQLISGLWKVRRNSDSSLYRNNMYRP</sequence>
<evidence type="ECO:0000256" key="9">
    <source>
        <dbReference type="SAM" id="MobiDB-lite"/>
    </source>
</evidence>
<keyword evidence="8" id="KW-0807">Transducer</keyword>
<evidence type="ECO:0000313" key="12">
    <source>
        <dbReference type="EMBL" id="GFO40221.1"/>
    </source>
</evidence>
<evidence type="ECO:0000256" key="5">
    <source>
        <dbReference type="ARBA" id="ARBA00023136"/>
    </source>
</evidence>
<dbReference type="GO" id="GO:0004965">
    <property type="term" value="F:G protein-coupled GABA receptor activity"/>
    <property type="evidence" value="ECO:0007669"/>
    <property type="project" value="InterPro"/>
</dbReference>
<evidence type="ECO:0000256" key="6">
    <source>
        <dbReference type="ARBA" id="ARBA00023170"/>
    </source>
</evidence>
<dbReference type="Pfam" id="PF01094">
    <property type="entry name" value="ANF_receptor"/>
    <property type="match status" value="1"/>
</dbReference>
<keyword evidence="7" id="KW-0325">Glycoprotein</keyword>
<dbReference type="PANTHER" id="PTHR10519">
    <property type="entry name" value="GABA-B RECEPTOR"/>
    <property type="match status" value="1"/>
</dbReference>
<dbReference type="EMBL" id="BLXT01007596">
    <property type="protein sequence ID" value="GFO40221.1"/>
    <property type="molecule type" value="Genomic_DNA"/>
</dbReference>
<organism evidence="12 13">
    <name type="scientific">Plakobranchus ocellatus</name>
    <dbReference type="NCBI Taxonomy" id="259542"/>
    <lineage>
        <taxon>Eukaryota</taxon>
        <taxon>Metazoa</taxon>
        <taxon>Spiralia</taxon>
        <taxon>Lophotrochozoa</taxon>
        <taxon>Mollusca</taxon>
        <taxon>Gastropoda</taxon>
        <taxon>Heterobranchia</taxon>
        <taxon>Euthyneura</taxon>
        <taxon>Panpulmonata</taxon>
        <taxon>Sacoglossa</taxon>
        <taxon>Placobranchoidea</taxon>
        <taxon>Plakobranchidae</taxon>
        <taxon>Plakobranchus</taxon>
    </lineage>
</organism>
<evidence type="ECO:0000256" key="7">
    <source>
        <dbReference type="ARBA" id="ARBA00023180"/>
    </source>
</evidence>
<dbReference type="CDD" id="cd15047">
    <property type="entry name" value="7tmC_GABA-B-like"/>
    <property type="match status" value="1"/>
</dbReference>
<name>A0AAV4D848_9GAST</name>
<gene>
    <name evidence="12" type="ORF">PoB_006672600</name>
</gene>
<evidence type="ECO:0000313" key="13">
    <source>
        <dbReference type="Proteomes" id="UP000735302"/>
    </source>
</evidence>
<feature type="transmembrane region" description="Helical" evidence="10">
    <location>
        <begin position="425"/>
        <end position="446"/>
    </location>
</feature>
<feature type="transmembrane region" description="Helical" evidence="10">
    <location>
        <begin position="621"/>
        <end position="643"/>
    </location>
</feature>
<keyword evidence="3 10" id="KW-1133">Transmembrane helix</keyword>
<evidence type="ECO:0000256" key="1">
    <source>
        <dbReference type="ARBA" id="ARBA00004141"/>
    </source>
</evidence>
<keyword evidence="13" id="KW-1185">Reference proteome</keyword>